<feature type="compositionally biased region" description="Low complexity" evidence="2">
    <location>
        <begin position="14"/>
        <end position="28"/>
    </location>
</feature>
<dbReference type="InterPro" id="IPR000949">
    <property type="entry name" value="ELM2_dom"/>
</dbReference>
<evidence type="ECO:0000313" key="4">
    <source>
        <dbReference type="EMBL" id="VEL10790.1"/>
    </source>
</evidence>
<reference evidence="4" key="1">
    <citation type="submission" date="2018-11" db="EMBL/GenBank/DDBJ databases">
        <authorList>
            <consortium name="Pathogen Informatics"/>
        </authorList>
    </citation>
    <scope>NUCLEOTIDE SEQUENCE</scope>
</reference>
<feature type="region of interest" description="Disordered" evidence="2">
    <location>
        <begin position="446"/>
        <end position="473"/>
    </location>
</feature>
<dbReference type="PROSITE" id="PS51156">
    <property type="entry name" value="ELM2"/>
    <property type="match status" value="1"/>
</dbReference>
<dbReference type="GO" id="GO:0042826">
    <property type="term" value="F:histone deacetylase binding"/>
    <property type="evidence" value="ECO:0007669"/>
    <property type="project" value="TreeGrafter"/>
</dbReference>
<dbReference type="SUPFAM" id="SSF46689">
    <property type="entry name" value="Homeodomain-like"/>
    <property type="match status" value="1"/>
</dbReference>
<sequence length="706" mass="75138">MLDTDAATRPVSPIPASQLSSPASPSAGRSRDSIPAKRPRMKSNLSDVTGQREEIDSLLPSSGIDLTDPFVCSQGSESIKCEFEPCDSSEITKPNSTLGRHDTLKRRRSVIQATISADDMPSLPSRHKAPPSRDEHHHTRKHHSHFRLHRKRWEKLIWRPNGLATAATTSTGAPASSLPLTVTLLSEEPLKTYLDGVRSLIAFQAFGGARDDLGSAENGLVLANMAATTQHAYDTLHRCNYSLPAALDTITRTPVPDTDTPDHWTAEEVRLFALGLRKHGKDFHAIQRDFFRGHLPPDCRMPNILAGRGTGIACVAKNGFLDGSTSHESAHPFNYSQQQNNTQQSNEEEIKQSIGEITVEVGPITNGMLRGVSASRRGRRRTSTQPAPGGRICNETTDTVIVVAAISDGIPSETPKIEESCENLQWMKKEPEADLSSVVDNCLDSIGSTGGRRGTDEVHQEEEEDDDEEEDEEVKTAKTVTARLSDSGIVAESVTATGGKIKSFTGDSDSSLPKCPPDPLKTVKQLVAFYYYWKRKSNSISPSTAASALLMPPAVSSNMECSNGHTSQHVDFGSGLHSLGFQAALSVGPGAGTTLGTPSAIVTGHYNKNGNVTGICAASGGNGVLAGGSSYPATSISSTTAFAASSCSGPLGQHSSTGHNTGKRRGKSASSSCAAGAAGQARVANCEFSILGWLLSDLEIILISCF</sequence>
<keyword evidence="1" id="KW-0539">Nucleus</keyword>
<evidence type="ECO:0000259" key="3">
    <source>
        <dbReference type="PROSITE" id="PS51156"/>
    </source>
</evidence>
<dbReference type="GO" id="GO:0005654">
    <property type="term" value="C:nucleoplasm"/>
    <property type="evidence" value="ECO:0007669"/>
    <property type="project" value="TreeGrafter"/>
</dbReference>
<dbReference type="EMBL" id="CAAALY010009955">
    <property type="protein sequence ID" value="VEL10790.1"/>
    <property type="molecule type" value="Genomic_DNA"/>
</dbReference>
<comment type="caution">
    <text evidence="4">The sequence shown here is derived from an EMBL/GenBank/DDBJ whole genome shotgun (WGS) entry which is preliminary data.</text>
</comment>
<dbReference type="GO" id="GO:0003714">
    <property type="term" value="F:transcription corepressor activity"/>
    <property type="evidence" value="ECO:0007669"/>
    <property type="project" value="TreeGrafter"/>
</dbReference>
<feature type="region of interest" description="Disordered" evidence="2">
    <location>
        <begin position="372"/>
        <end position="393"/>
    </location>
</feature>
<feature type="region of interest" description="Disordered" evidence="2">
    <location>
        <begin position="119"/>
        <end position="145"/>
    </location>
</feature>
<feature type="region of interest" description="Disordered" evidence="2">
    <location>
        <begin position="326"/>
        <end position="350"/>
    </location>
</feature>
<dbReference type="InterPro" id="IPR009057">
    <property type="entry name" value="Homeodomain-like_sf"/>
</dbReference>
<evidence type="ECO:0000256" key="2">
    <source>
        <dbReference type="SAM" id="MobiDB-lite"/>
    </source>
</evidence>
<feature type="compositionally biased region" description="Acidic residues" evidence="2">
    <location>
        <begin position="459"/>
        <end position="473"/>
    </location>
</feature>
<feature type="region of interest" description="Disordered" evidence="2">
    <location>
        <begin position="1"/>
        <end position="52"/>
    </location>
</feature>
<dbReference type="GO" id="GO:0000122">
    <property type="term" value="P:negative regulation of transcription by RNA polymerase II"/>
    <property type="evidence" value="ECO:0007669"/>
    <property type="project" value="TreeGrafter"/>
</dbReference>
<dbReference type="OrthoDB" id="6147534at2759"/>
<dbReference type="PANTHER" id="PTHR10865:SF28">
    <property type="entry name" value="ELM2 DOMAIN-CONTAINING PROTEIN"/>
    <property type="match status" value="1"/>
</dbReference>
<evidence type="ECO:0000313" key="5">
    <source>
        <dbReference type="Proteomes" id="UP000784294"/>
    </source>
</evidence>
<dbReference type="Gene3D" id="1.10.10.60">
    <property type="entry name" value="Homeodomain-like"/>
    <property type="match status" value="1"/>
</dbReference>
<dbReference type="PANTHER" id="PTHR10865">
    <property type="entry name" value="METASTASIS-ASSOCIATED PROTEIN AND MESODERM INDUCTION EARLY RESPONSE PROTEIN"/>
    <property type="match status" value="1"/>
</dbReference>
<dbReference type="Proteomes" id="UP000784294">
    <property type="component" value="Unassembled WGS sequence"/>
</dbReference>
<evidence type="ECO:0000256" key="1">
    <source>
        <dbReference type="ARBA" id="ARBA00023242"/>
    </source>
</evidence>
<proteinExistence type="predicted"/>
<gene>
    <name evidence="4" type="ORF">PXEA_LOCUS4230</name>
</gene>
<dbReference type="InterPro" id="IPR040138">
    <property type="entry name" value="MIER/MTA"/>
</dbReference>
<accession>A0A448WFV7</accession>
<dbReference type="AlphaFoldDB" id="A0A448WFV7"/>
<dbReference type="Gene3D" id="4.10.1240.50">
    <property type="match status" value="1"/>
</dbReference>
<organism evidence="4 5">
    <name type="scientific">Protopolystoma xenopodis</name>
    <dbReference type="NCBI Taxonomy" id="117903"/>
    <lineage>
        <taxon>Eukaryota</taxon>
        <taxon>Metazoa</taxon>
        <taxon>Spiralia</taxon>
        <taxon>Lophotrochozoa</taxon>
        <taxon>Platyhelminthes</taxon>
        <taxon>Monogenea</taxon>
        <taxon>Polyopisthocotylea</taxon>
        <taxon>Polystomatidea</taxon>
        <taxon>Polystomatidae</taxon>
        <taxon>Protopolystoma</taxon>
    </lineage>
</organism>
<keyword evidence="5" id="KW-1185">Reference proteome</keyword>
<name>A0A448WFV7_9PLAT</name>
<feature type="domain" description="ELM2" evidence="3">
    <location>
        <begin position="103"/>
        <end position="254"/>
    </location>
</feature>
<protein>
    <recommendedName>
        <fullName evidence="3">ELM2 domain-containing protein</fullName>
    </recommendedName>
</protein>
<feature type="compositionally biased region" description="Low complexity" evidence="2">
    <location>
        <begin position="336"/>
        <end position="345"/>
    </location>
</feature>